<dbReference type="Gene3D" id="1.25.40.420">
    <property type="match status" value="1"/>
</dbReference>
<organism evidence="2">
    <name type="scientific">Solanum lycopersicum</name>
    <name type="common">Tomato</name>
    <name type="synonym">Lycopersicon esculentum</name>
    <dbReference type="NCBI Taxonomy" id="4081"/>
    <lineage>
        <taxon>Eukaryota</taxon>
        <taxon>Viridiplantae</taxon>
        <taxon>Streptophyta</taxon>
        <taxon>Embryophyta</taxon>
        <taxon>Tracheophyta</taxon>
        <taxon>Spermatophyta</taxon>
        <taxon>Magnoliopsida</taxon>
        <taxon>eudicotyledons</taxon>
        <taxon>Gunneridae</taxon>
        <taxon>Pentapetalae</taxon>
        <taxon>asterids</taxon>
        <taxon>lamiids</taxon>
        <taxon>Solanales</taxon>
        <taxon>Solanaceae</taxon>
        <taxon>Solanoideae</taxon>
        <taxon>Solaneae</taxon>
        <taxon>Solanum</taxon>
        <taxon>Solanum subgen. Lycopersicon</taxon>
    </lineage>
</organism>
<protein>
    <recommendedName>
        <fullName evidence="4">BTB domain-containing protein</fullName>
    </recommendedName>
</protein>
<dbReference type="AlphaFoldDB" id="A0A3Q7J5V7"/>
<dbReference type="Gramene" id="Solyc12g019420.2.1">
    <property type="protein sequence ID" value="Solyc12g019420.2.1"/>
    <property type="gene ID" value="Solyc12g019420.2"/>
</dbReference>
<comment type="pathway">
    <text evidence="1">Protein modification; protein ubiquitination.</text>
</comment>
<evidence type="ECO:0000313" key="2">
    <source>
        <dbReference type="EnsemblPlants" id="Solyc12g019420.2.1"/>
    </source>
</evidence>
<reference evidence="2" key="1">
    <citation type="journal article" date="2012" name="Nature">
        <title>The tomato genome sequence provides insights into fleshy fruit evolution.</title>
        <authorList>
            <consortium name="Tomato Genome Consortium"/>
        </authorList>
    </citation>
    <scope>NUCLEOTIDE SEQUENCE [LARGE SCALE GENOMIC DNA]</scope>
    <source>
        <strain evidence="2">cv. Heinz 1706</strain>
    </source>
</reference>
<sequence>PPPPPGKIYSKSITHDTGHGKSYRVPKKTRDTWEKFIKYEYGEDVHISTDNGSFIFAHSTLLRIASPIMGNVVQQSKVKNCIRCIKILRFPHDAVFIFIRFLYSTCYNGYLKFISPCLSYCNYGEREMKKFVLPLLVLSHSYLVPSLRRVCTRLFEQDRLNLDNIIDVLQLGRNCDASRLIVVCIRMIVRNFITISSSEGWEVMRRTNPTLEQELLQYVCDADLITQ</sequence>
<accession>A0A3Q7J5V7</accession>
<dbReference type="EnsemblPlants" id="Solyc12g019420.2.1">
    <property type="protein sequence ID" value="Solyc12g019420.2.1"/>
    <property type="gene ID" value="Solyc12g019420.2"/>
</dbReference>
<reference evidence="2" key="2">
    <citation type="submission" date="2019-01" db="UniProtKB">
        <authorList>
            <consortium name="EnsemblPlants"/>
        </authorList>
    </citation>
    <scope>IDENTIFICATION</scope>
    <source>
        <strain evidence="2">cv. Heinz 1706</strain>
    </source>
</reference>
<dbReference type="InterPro" id="IPR044513">
    <property type="entry name" value="BT1/2/3/4/5"/>
</dbReference>
<evidence type="ECO:0008006" key="4">
    <source>
        <dbReference type="Google" id="ProtNLM"/>
    </source>
</evidence>
<dbReference type="SUPFAM" id="SSF54695">
    <property type="entry name" value="POZ domain"/>
    <property type="match status" value="1"/>
</dbReference>
<dbReference type="InterPro" id="IPR011333">
    <property type="entry name" value="SKP1/BTB/POZ_sf"/>
</dbReference>
<dbReference type="OMA" id="IVVCIRM"/>
<dbReference type="Gene3D" id="3.30.710.10">
    <property type="entry name" value="Potassium Channel Kv1.1, Chain A"/>
    <property type="match status" value="1"/>
</dbReference>
<dbReference type="Proteomes" id="UP000004994">
    <property type="component" value="Chromosome 12"/>
</dbReference>
<keyword evidence="3" id="KW-1185">Reference proteome</keyword>
<evidence type="ECO:0000256" key="1">
    <source>
        <dbReference type="ARBA" id="ARBA00004906"/>
    </source>
</evidence>
<dbReference type="STRING" id="4081.A0A3Q7J5V7"/>
<proteinExistence type="predicted"/>
<dbReference type="PANTHER" id="PTHR46287:SF18">
    <property type="entry name" value="BTB DOMAIN-CONTAINING PROTEIN"/>
    <property type="match status" value="1"/>
</dbReference>
<dbReference type="InParanoid" id="A0A3Q7J5V7"/>
<name>A0A3Q7J5V7_SOLLC</name>
<dbReference type="PaxDb" id="4081-Solyc12g019420.1.1"/>
<dbReference type="PANTHER" id="PTHR46287">
    <property type="entry name" value="BTB/POZ AND TAZ DOMAIN-CONTAINING PROTEIN 3-RELATED"/>
    <property type="match status" value="1"/>
</dbReference>
<evidence type="ECO:0000313" key="3">
    <source>
        <dbReference type="Proteomes" id="UP000004994"/>
    </source>
</evidence>